<dbReference type="GO" id="GO:0008270">
    <property type="term" value="F:zinc ion binding"/>
    <property type="evidence" value="ECO:0007669"/>
    <property type="project" value="UniProtKB-UniRule"/>
</dbReference>
<dbReference type="GO" id="GO:0006145">
    <property type="term" value="P:purine nucleobase catabolic process"/>
    <property type="evidence" value="ECO:0007669"/>
    <property type="project" value="TreeGrafter"/>
</dbReference>
<dbReference type="CDD" id="cd01317">
    <property type="entry name" value="DHOase_IIa"/>
    <property type="match status" value="1"/>
</dbReference>
<name>A0A413BEF5_9FIRM</name>
<comment type="cofactor">
    <cofactor evidence="7">
        <name>Zn(2+)</name>
        <dbReference type="ChEBI" id="CHEBI:29105"/>
    </cofactor>
    <text evidence="7">Binds 2 Zn(2+) ions per subunit.</text>
</comment>
<dbReference type="SUPFAM" id="SSF51338">
    <property type="entry name" value="Composite domain of metallo-dependent hydrolases"/>
    <property type="match status" value="1"/>
</dbReference>
<evidence type="ECO:0000313" key="11">
    <source>
        <dbReference type="Proteomes" id="UP000286581"/>
    </source>
</evidence>
<evidence type="ECO:0000256" key="7">
    <source>
        <dbReference type="HAMAP-Rule" id="MF_00220"/>
    </source>
</evidence>
<dbReference type="UniPathway" id="UPA00070">
    <property type="reaction ID" value="UER00117"/>
</dbReference>
<dbReference type="GO" id="GO:0044205">
    <property type="term" value="P:'de novo' UMP biosynthetic process"/>
    <property type="evidence" value="ECO:0007669"/>
    <property type="project" value="UniProtKB-UniRule"/>
</dbReference>
<dbReference type="InterPro" id="IPR024403">
    <property type="entry name" value="DHOase_cat"/>
</dbReference>
<dbReference type="InterPro" id="IPR050138">
    <property type="entry name" value="DHOase/Allantoinase_Hydrolase"/>
</dbReference>
<feature type="binding site" evidence="7">
    <location>
        <position position="168"/>
    </location>
    <ligand>
        <name>Zn(2+)</name>
        <dbReference type="ChEBI" id="CHEBI:29105"/>
        <label>2</label>
    </ligand>
</feature>
<feature type="binding site" evidence="7">
    <location>
        <position position="325"/>
    </location>
    <ligand>
        <name>substrate</name>
    </ligand>
</feature>
<dbReference type="PROSITE" id="PS00483">
    <property type="entry name" value="DIHYDROOROTASE_2"/>
    <property type="match status" value="1"/>
</dbReference>
<evidence type="ECO:0000256" key="1">
    <source>
        <dbReference type="ARBA" id="ARBA00002368"/>
    </source>
</evidence>
<feature type="binding site" evidence="7">
    <location>
        <position position="294"/>
    </location>
    <ligand>
        <name>substrate</name>
    </ligand>
</feature>
<dbReference type="InterPro" id="IPR011059">
    <property type="entry name" value="Metal-dep_hydrolase_composite"/>
</dbReference>
<feature type="binding site" evidence="7">
    <location>
        <position position="195"/>
    </location>
    <ligand>
        <name>Zn(2+)</name>
        <dbReference type="ChEBI" id="CHEBI:29105"/>
        <label>2</label>
    </ligand>
</feature>
<dbReference type="SUPFAM" id="SSF51556">
    <property type="entry name" value="Metallo-dependent hydrolases"/>
    <property type="match status" value="1"/>
</dbReference>
<dbReference type="InterPro" id="IPR004722">
    <property type="entry name" value="DHOase"/>
</dbReference>
<feature type="binding site" evidence="7">
    <location>
        <position position="248"/>
    </location>
    <ligand>
        <name>Zn(2+)</name>
        <dbReference type="ChEBI" id="CHEBI:29105"/>
        <label>2</label>
    </ligand>
</feature>
<dbReference type="GO" id="GO:0005737">
    <property type="term" value="C:cytoplasm"/>
    <property type="evidence" value="ECO:0007669"/>
    <property type="project" value="TreeGrafter"/>
</dbReference>
<evidence type="ECO:0000256" key="3">
    <source>
        <dbReference type="ARBA" id="ARBA00022723"/>
    </source>
</evidence>
<gene>
    <name evidence="7" type="primary">pyrC</name>
    <name evidence="10" type="ORF">DWV78_11030</name>
</gene>
<comment type="pathway">
    <text evidence="7">Pyrimidine metabolism; UMP biosynthesis via de novo pathway; (S)-dihydroorotate from bicarbonate: step 3/3.</text>
</comment>
<evidence type="ECO:0000256" key="4">
    <source>
        <dbReference type="ARBA" id="ARBA00022801"/>
    </source>
</evidence>
<dbReference type="HAMAP" id="MF_00220_B">
    <property type="entry name" value="PyrC_classI_B"/>
    <property type="match status" value="1"/>
</dbReference>
<accession>A0A413BEF5</accession>
<feature type="binding site" evidence="7">
    <location>
        <position position="77"/>
    </location>
    <ligand>
        <name>Zn(2+)</name>
        <dbReference type="ChEBI" id="CHEBI:29105"/>
        <label>1</label>
    </ligand>
</feature>
<proteinExistence type="inferred from homology"/>
<comment type="catalytic activity">
    <reaction evidence="7">
        <text>(S)-dihydroorotate + H2O = N-carbamoyl-L-aspartate + H(+)</text>
        <dbReference type="Rhea" id="RHEA:24296"/>
        <dbReference type="ChEBI" id="CHEBI:15377"/>
        <dbReference type="ChEBI" id="CHEBI:15378"/>
        <dbReference type="ChEBI" id="CHEBI:30864"/>
        <dbReference type="ChEBI" id="CHEBI:32814"/>
        <dbReference type="EC" id="3.5.2.3"/>
    </reaction>
</comment>
<evidence type="ECO:0000259" key="8">
    <source>
        <dbReference type="Pfam" id="PF07969"/>
    </source>
</evidence>
<sequence length="439" mass="47262">MSENKYNLQEDYHDNKNGIVADPASGLYEHMDILVKDGKIVKIAPDISCASDAAATEKEEIIDASGMIVGPGLIDTHVHFRDPGFTYKEDIHTGSLAAAKGGFTTVVCMANTKPTVDNVDTLKDNLTRGKQEKIRMYQAAAISHSLKGQDEVDMAALKEAGACGFTDDGIPLTNAAFCYRAMQNAAKLDMPISLHEEDPAFIKNNGINHGKISDALGIYGSPSIAEEALVARDCLLALRSGADVVIQHISSGVSVDIVRTYKKLGARLHAEATPHHFTLTEDAVLEHGTLAKMNPPLRTEADRQKIIEGLIDGTIDLIATDHAPHSTEEKSKPVTEAPSGIIGLETSLALGITSLVKPGHLSMLELLEKMTINPARLYHMPYGTISEGAAADFVIFDPDEKWVPCEYASKSSNTPFTGMELTGKVKYTVCGGNVIYSDK</sequence>
<dbReference type="AlphaFoldDB" id="A0A413BEF5"/>
<evidence type="ECO:0000256" key="6">
    <source>
        <dbReference type="ARBA" id="ARBA00022975"/>
    </source>
</evidence>
<comment type="caution">
    <text evidence="10">The sequence shown here is derived from an EMBL/GenBank/DDBJ whole genome shotgun (WGS) entry which is preliminary data.</text>
</comment>
<feature type="active site" evidence="7">
    <location>
        <position position="321"/>
    </location>
</feature>
<dbReference type="Gene3D" id="2.30.40.10">
    <property type="entry name" value="Urease, subunit C, domain 1"/>
    <property type="match status" value="1"/>
</dbReference>
<dbReference type="EMBL" id="QSAE01000036">
    <property type="protein sequence ID" value="RGW39049.1"/>
    <property type="molecule type" value="Genomic_DNA"/>
</dbReference>
<comment type="similarity">
    <text evidence="2 7">Belongs to the metallo-dependent hydrolases superfamily. DHOase family. Class I DHOase subfamily.</text>
</comment>
<keyword evidence="6 7" id="KW-0665">Pyrimidine biosynthesis</keyword>
<feature type="binding site" evidence="7">
    <location>
        <position position="321"/>
    </location>
    <ligand>
        <name>Zn(2+)</name>
        <dbReference type="ChEBI" id="CHEBI:29105"/>
        <label>1</label>
    </ligand>
</feature>
<dbReference type="GO" id="GO:0004151">
    <property type="term" value="F:dihydroorotase activity"/>
    <property type="evidence" value="ECO:0007669"/>
    <property type="project" value="UniProtKB-UniRule"/>
</dbReference>
<dbReference type="Pfam" id="PF12890">
    <property type="entry name" value="DHOase"/>
    <property type="match status" value="1"/>
</dbReference>
<comment type="caution">
    <text evidence="7">Lacks conserved residue(s) required for the propagation of feature annotation.</text>
</comment>
<protein>
    <recommendedName>
        <fullName evidence="7">Dihydroorotase</fullName>
        <shortName evidence="7">DHOase</shortName>
        <ecNumber evidence="7">3.5.2.3</ecNumber>
    </recommendedName>
</protein>
<dbReference type="InterPro" id="IPR002195">
    <property type="entry name" value="Dihydroorotase_CS"/>
</dbReference>
<keyword evidence="3 7" id="KW-0479">Metal-binding</keyword>
<dbReference type="NCBIfam" id="NF006839">
    <property type="entry name" value="PRK09357.1-4"/>
    <property type="match status" value="1"/>
</dbReference>
<comment type="function">
    <text evidence="1 7">Catalyzes the reversible cyclization of carbamoyl aspartate to dihydroorotate.</text>
</comment>
<feature type="domain" description="Amidohydrolase 3" evidence="8">
    <location>
        <begin position="360"/>
        <end position="436"/>
    </location>
</feature>
<feature type="binding site" evidence="7">
    <location>
        <position position="168"/>
    </location>
    <ligand>
        <name>Zn(2+)</name>
        <dbReference type="ChEBI" id="CHEBI:29105"/>
        <label>1</label>
    </ligand>
</feature>
<dbReference type="PANTHER" id="PTHR43668">
    <property type="entry name" value="ALLANTOINASE"/>
    <property type="match status" value="1"/>
</dbReference>
<dbReference type="PANTHER" id="PTHR43668:SF2">
    <property type="entry name" value="ALLANTOINASE"/>
    <property type="match status" value="1"/>
</dbReference>
<evidence type="ECO:0000259" key="9">
    <source>
        <dbReference type="Pfam" id="PF12890"/>
    </source>
</evidence>
<keyword evidence="5 7" id="KW-0862">Zinc</keyword>
<reference evidence="10 11" key="1">
    <citation type="submission" date="2018-08" db="EMBL/GenBank/DDBJ databases">
        <title>A genome reference for cultivated species of the human gut microbiota.</title>
        <authorList>
            <person name="Zou Y."/>
            <person name="Xue W."/>
            <person name="Luo G."/>
        </authorList>
    </citation>
    <scope>NUCLEOTIDE SEQUENCE [LARGE SCALE GENOMIC DNA]</scope>
    <source>
        <strain evidence="10 11">AF12-8</strain>
    </source>
</reference>
<evidence type="ECO:0000256" key="2">
    <source>
        <dbReference type="ARBA" id="ARBA00010286"/>
    </source>
</evidence>
<dbReference type="NCBIfam" id="TIGR00857">
    <property type="entry name" value="pyrC_multi"/>
    <property type="match status" value="1"/>
</dbReference>
<dbReference type="Pfam" id="PF07969">
    <property type="entry name" value="Amidohydro_3"/>
    <property type="match status" value="1"/>
</dbReference>
<dbReference type="Gene3D" id="3.20.20.140">
    <property type="entry name" value="Metal-dependent hydrolases"/>
    <property type="match status" value="1"/>
</dbReference>
<dbReference type="EC" id="3.5.2.3" evidence="7"/>
<feature type="binding site" evidence="7">
    <location>
        <position position="79"/>
    </location>
    <ligand>
        <name>Zn(2+)</name>
        <dbReference type="ChEBI" id="CHEBI:29105"/>
        <label>1</label>
    </ligand>
</feature>
<dbReference type="InterPro" id="IPR013108">
    <property type="entry name" value="Amidohydro_3"/>
</dbReference>
<evidence type="ECO:0000256" key="5">
    <source>
        <dbReference type="ARBA" id="ARBA00022833"/>
    </source>
</evidence>
<keyword evidence="4 7" id="KW-0378">Hydrolase</keyword>
<feature type="binding site" evidence="7">
    <location>
        <position position="111"/>
    </location>
    <ligand>
        <name>substrate</name>
    </ligand>
</feature>
<dbReference type="InterPro" id="IPR032466">
    <property type="entry name" value="Metal_Hydrolase"/>
</dbReference>
<evidence type="ECO:0000313" key="10">
    <source>
        <dbReference type="EMBL" id="RGW39049.1"/>
    </source>
</evidence>
<organism evidence="10 11">
    <name type="scientific">Agathobacter rectalis</name>
    <dbReference type="NCBI Taxonomy" id="39491"/>
    <lineage>
        <taxon>Bacteria</taxon>
        <taxon>Bacillati</taxon>
        <taxon>Bacillota</taxon>
        <taxon>Clostridia</taxon>
        <taxon>Lachnospirales</taxon>
        <taxon>Lachnospiraceae</taxon>
        <taxon>Agathobacter</taxon>
    </lineage>
</organism>
<feature type="binding site" evidence="7">
    <location>
        <begin position="79"/>
        <end position="81"/>
    </location>
    <ligand>
        <name>substrate</name>
    </ligand>
</feature>
<dbReference type="Proteomes" id="UP000286581">
    <property type="component" value="Unassembled WGS sequence"/>
</dbReference>
<feature type="domain" description="Dihydroorotase catalytic" evidence="9">
    <location>
        <begin position="68"/>
        <end position="251"/>
    </location>
</feature>
<dbReference type="GO" id="GO:0004038">
    <property type="term" value="F:allantoinase activity"/>
    <property type="evidence" value="ECO:0007669"/>
    <property type="project" value="TreeGrafter"/>
</dbReference>